<organism evidence="2">
    <name type="scientific">uncultured Caudovirales phage</name>
    <dbReference type="NCBI Taxonomy" id="2100421"/>
    <lineage>
        <taxon>Viruses</taxon>
        <taxon>Duplodnaviria</taxon>
        <taxon>Heunggongvirae</taxon>
        <taxon>Uroviricota</taxon>
        <taxon>Caudoviricetes</taxon>
        <taxon>Peduoviridae</taxon>
        <taxon>Maltschvirus</taxon>
        <taxon>Maltschvirus maltsch</taxon>
    </lineage>
</organism>
<dbReference type="EMBL" id="LR798210">
    <property type="protein sequence ID" value="CAB5187436.1"/>
    <property type="molecule type" value="Genomic_DNA"/>
</dbReference>
<protein>
    <recommendedName>
        <fullName evidence="1">NrS-1 polymerase-like helicase domain-containing protein</fullName>
    </recommendedName>
</protein>
<reference evidence="2" key="1">
    <citation type="submission" date="2020-05" db="EMBL/GenBank/DDBJ databases">
        <authorList>
            <person name="Chiriac C."/>
            <person name="Salcher M."/>
            <person name="Ghai R."/>
            <person name="Kavagutti S V."/>
        </authorList>
    </citation>
    <scope>NUCLEOTIDE SEQUENCE</scope>
</reference>
<dbReference type="Pfam" id="PF19263">
    <property type="entry name" value="DUF5906"/>
    <property type="match status" value="1"/>
</dbReference>
<accession>A0A6J7WA01</accession>
<name>A0A6J7WA01_9CAUD</name>
<evidence type="ECO:0000259" key="1">
    <source>
        <dbReference type="Pfam" id="PF19263"/>
    </source>
</evidence>
<proteinExistence type="predicted"/>
<feature type="domain" description="NrS-1 polymerase-like helicase" evidence="1">
    <location>
        <begin position="480"/>
        <end position="594"/>
    </location>
</feature>
<gene>
    <name evidence="2" type="ORF">UFOVP160_46</name>
</gene>
<dbReference type="Gene3D" id="3.30.70.1790">
    <property type="entry name" value="RepB DNA-primase, N-terminal domain"/>
    <property type="match status" value="1"/>
</dbReference>
<dbReference type="InterPro" id="IPR045455">
    <property type="entry name" value="NrS-1_pol-like_helicase"/>
</dbReference>
<sequence>MEFLDFITKLAPEGETALIVRQKPQLKDGEIQLHADGAVKCTWPAYLPSKGVKAGQAWYGNTASFIIDRFVDGRVSASAANCEYILVMMLDDIGTKSKTPPLEPTWIMETSPGSFQWGYAFVDQPTKAEFSAAIRAIADAGYTDPGACNPVRNFRLPGSVNLKPDRNNFESRLVTFHPEREYTLGTICDALGVVPVEADSLTLRPIRLSDDGADDVMAWLSQQGLLLSRPNGEGWAGVICPNGAEHTDGNPEGRYMPANRAYCCLHSHCVDFDSRLFLQWVADNGGPTHTPGLREELLAQAMDSALSKLTPTIEYPNEAAKIIAEVERKELGRIEKSEWWGRFAYIQADDAYFDLQDKRELARGTFNALFRHISCKSIHNGRKVEASYSFDEHRQAKGAKSLVGVTYAAGADVLVARDGLPYGNRWRDARPTPKAGDVSPWLAHVERMVPEEFEREHLLNALAHKVQFPAHKINHAILMGGNHGSGKDTLFAPFFWAIGGDAKANCSLVKNEDLNSQWGYALECEVMEIAELRQAEAKDRRALENTLKPIIAAPPELLMVNRKGMHPYMALNRVFVIAFSNERVAISLPSEDRRWFVLWCAAPKLPEAQAVSLWNWYQHRGGFEAVAHYLHTRDVSDWNPSAPPPMTEAKLIMVEHGMSTAESFLVDQMTRRVGEFSRGVIGAPFHAVCDRLQGLAPAGVKIVQAALLHALKEAGWVDMGRIASRQHGTKKHIFCAPDMVNVTKSELRALVEA</sequence>
<evidence type="ECO:0000313" key="2">
    <source>
        <dbReference type="EMBL" id="CAB5187436.1"/>
    </source>
</evidence>